<organism evidence="2 3">
    <name type="scientific">Microcoleus asticus IPMA8</name>
    <dbReference type="NCBI Taxonomy" id="2563858"/>
    <lineage>
        <taxon>Bacteria</taxon>
        <taxon>Bacillati</taxon>
        <taxon>Cyanobacteriota</taxon>
        <taxon>Cyanophyceae</taxon>
        <taxon>Oscillatoriophycideae</taxon>
        <taxon>Oscillatoriales</taxon>
        <taxon>Microcoleaceae</taxon>
        <taxon>Microcoleus</taxon>
        <taxon>Microcoleus asticus</taxon>
    </lineage>
</organism>
<sequence>MTSQLTLAWTEAGVRQTLTIQNGQPSKNPGTVRLGRDPAKCDIVFSHPSVSGLQVEIFFNQELQEYAVRNLRESNPPLVDGKILARGEAKLSPGSRIHLGEVQIEVVKVTEVEVAAPQTVLLSGPPAPGNSGPTGPSKYGLQCPKCTRISPYAQLNAGCPWCGTSLAAAASVMISP</sequence>
<proteinExistence type="predicted"/>
<evidence type="ECO:0000313" key="2">
    <source>
        <dbReference type="EMBL" id="NQE34664.1"/>
    </source>
</evidence>
<reference evidence="2 3" key="1">
    <citation type="journal article" date="2020" name="Sci. Rep.">
        <title>A novel cyanobacterial geosmin producer, revising GeoA distribution and dispersion patterns in Bacteria.</title>
        <authorList>
            <person name="Churro C."/>
            <person name="Semedo-Aguiar A.P."/>
            <person name="Silva A.D."/>
            <person name="Pereira-Leal J.B."/>
            <person name="Leite R.B."/>
        </authorList>
    </citation>
    <scope>NUCLEOTIDE SEQUENCE [LARGE SCALE GENOMIC DNA]</scope>
    <source>
        <strain evidence="2 3">IPMA8</strain>
    </source>
</reference>
<dbReference type="PROSITE" id="PS50006">
    <property type="entry name" value="FHA_DOMAIN"/>
    <property type="match status" value="1"/>
</dbReference>
<dbReference type="CDD" id="cd00060">
    <property type="entry name" value="FHA"/>
    <property type="match status" value="1"/>
</dbReference>
<gene>
    <name evidence="2" type="ORF">E5S67_02392</name>
</gene>
<dbReference type="SUPFAM" id="SSF49879">
    <property type="entry name" value="SMAD/FHA domain"/>
    <property type="match status" value="1"/>
</dbReference>
<dbReference type="InterPro" id="IPR000253">
    <property type="entry name" value="FHA_dom"/>
</dbReference>
<evidence type="ECO:0000313" key="3">
    <source>
        <dbReference type="Proteomes" id="UP000702425"/>
    </source>
</evidence>
<dbReference type="InterPro" id="IPR008984">
    <property type="entry name" value="SMAD_FHA_dom_sf"/>
</dbReference>
<comment type="caution">
    <text evidence="2">The sequence shown here is derived from an EMBL/GenBank/DDBJ whole genome shotgun (WGS) entry which is preliminary data.</text>
</comment>
<name>A0ABX2CW68_9CYAN</name>
<protein>
    <recommendedName>
        <fullName evidence="1">FHA domain-containing protein</fullName>
    </recommendedName>
</protein>
<evidence type="ECO:0000259" key="1">
    <source>
        <dbReference type="PROSITE" id="PS50006"/>
    </source>
</evidence>
<keyword evidence="3" id="KW-1185">Reference proteome</keyword>
<dbReference type="Gene3D" id="2.60.200.20">
    <property type="match status" value="1"/>
</dbReference>
<accession>A0ABX2CW68</accession>
<dbReference type="RefSeq" id="WP_172187406.1">
    <property type="nucleotide sequence ID" value="NZ_CAWPPK010000248.1"/>
</dbReference>
<feature type="domain" description="FHA" evidence="1">
    <location>
        <begin position="32"/>
        <end position="84"/>
    </location>
</feature>
<dbReference type="Pfam" id="PF00498">
    <property type="entry name" value="FHA"/>
    <property type="match status" value="1"/>
</dbReference>
<dbReference type="EMBL" id="SRRZ01000036">
    <property type="protein sequence ID" value="NQE34664.1"/>
    <property type="molecule type" value="Genomic_DNA"/>
</dbReference>
<dbReference type="Proteomes" id="UP000702425">
    <property type="component" value="Unassembled WGS sequence"/>
</dbReference>